<keyword evidence="9" id="KW-1185">Reference proteome</keyword>
<dbReference type="InterPro" id="IPR050076">
    <property type="entry name" value="ArchSynthase1/Queuine_TRR"/>
</dbReference>
<comment type="similarity">
    <text evidence="4">Belongs to the queuine tRNA-ribosyltransferase family.</text>
</comment>
<comment type="subunit">
    <text evidence="4">Homodimer. Within each dimer, one monomer is responsible for RNA recognition and catalysis, while the other monomer binds to the replacement base PreQ1.</text>
</comment>
<dbReference type="Pfam" id="PF01702">
    <property type="entry name" value="TGT"/>
    <property type="match status" value="1"/>
</dbReference>
<comment type="catalytic activity">
    <reaction evidence="4">
        <text>7-aminomethyl-7-carbaguanine + guanosine(34) in tRNA = 7-aminomethyl-7-carbaguanosine(34) in tRNA + guanine</text>
        <dbReference type="Rhea" id="RHEA:24104"/>
        <dbReference type="Rhea" id="RHEA-COMP:10341"/>
        <dbReference type="Rhea" id="RHEA-COMP:10342"/>
        <dbReference type="ChEBI" id="CHEBI:16235"/>
        <dbReference type="ChEBI" id="CHEBI:58703"/>
        <dbReference type="ChEBI" id="CHEBI:74269"/>
        <dbReference type="ChEBI" id="CHEBI:82833"/>
        <dbReference type="EC" id="2.4.2.29"/>
    </reaction>
</comment>
<feature type="binding site" evidence="4">
    <location>
        <position position="190"/>
    </location>
    <ligand>
        <name>substrate</name>
    </ligand>
</feature>
<feature type="binding site" evidence="4">
    <location>
        <position position="307"/>
    </location>
    <ligand>
        <name>Zn(2+)</name>
        <dbReference type="ChEBI" id="CHEBI:29105"/>
    </ligand>
</feature>
<evidence type="ECO:0000256" key="4">
    <source>
        <dbReference type="HAMAP-Rule" id="MF_00168"/>
    </source>
</evidence>
<dbReference type="EMBL" id="CP023344">
    <property type="protein sequence ID" value="ATC63580.1"/>
    <property type="molecule type" value="Genomic_DNA"/>
</dbReference>
<feature type="binding site" evidence="4">
    <location>
        <position position="310"/>
    </location>
    <ligand>
        <name>Zn(2+)</name>
        <dbReference type="ChEBI" id="CHEBI:29105"/>
    </ligand>
</feature>
<comment type="function">
    <text evidence="4">Catalyzes the base-exchange of a guanine (G) residue with the queuine precursor 7-aminomethyl-7-deazaguanine (PreQ1) at position 34 (anticodon wobble position) in tRNAs with GU(N) anticodons (tRNA-Asp, -Asn, -His and -Tyr). Catalysis occurs through a double-displacement mechanism. The nucleophile active site attacks the C1' of nucleotide 34 to detach the guanine base from the RNA, forming a covalent enzyme-RNA intermediate. The proton acceptor active site deprotonates the incoming PreQ1, allowing a nucleophilic attack on the C1' of the ribose to form the product. After dissociation, two additional enzymatic reactions on the tRNA convert PreQ1 to queuine (Q), resulting in the hypermodified nucleoside queuosine (7-(((4,5-cis-dihydroxy-2-cyclopenten-1-yl)amino)methyl)-7-deazaguanosine).</text>
</comment>
<dbReference type="Gene3D" id="3.20.20.105">
    <property type="entry name" value="Queuine tRNA-ribosyltransferase-like"/>
    <property type="match status" value="1"/>
</dbReference>
<proteinExistence type="inferred from homology"/>
<keyword evidence="1 4" id="KW-0328">Glycosyltransferase</keyword>
<dbReference type="InterPro" id="IPR004803">
    <property type="entry name" value="TGT"/>
</dbReference>
<feature type="binding site" evidence="4">
    <location>
        <position position="217"/>
    </location>
    <ligand>
        <name>substrate</name>
    </ligand>
</feature>
<dbReference type="Proteomes" id="UP000217265">
    <property type="component" value="Chromosome"/>
</dbReference>
<evidence type="ECO:0000256" key="2">
    <source>
        <dbReference type="ARBA" id="ARBA00022679"/>
    </source>
</evidence>
<name>A0A290Q8S2_9BACT</name>
<accession>A0A290Q8S2</accession>
<dbReference type="UniPathway" id="UPA00392"/>
<dbReference type="GO" id="GO:0008479">
    <property type="term" value="F:tRNA-guanosine(34) queuine transglycosylase activity"/>
    <property type="evidence" value="ECO:0007669"/>
    <property type="project" value="UniProtKB-UniRule"/>
</dbReference>
<feature type="binding site" evidence="4">
    <location>
        <position position="148"/>
    </location>
    <ligand>
        <name>substrate</name>
    </ligand>
</feature>
<gene>
    <name evidence="4" type="primary">tgt</name>
    <name evidence="8" type="ORF">CMV30_06215</name>
</gene>
<dbReference type="GO" id="GO:0016645">
    <property type="term" value="F:oxidoreductase activity, acting on the CH-NH group of donors"/>
    <property type="evidence" value="ECO:0007669"/>
    <property type="project" value="InterPro"/>
</dbReference>
<keyword evidence="4" id="KW-0862">Zinc</keyword>
<protein>
    <recommendedName>
        <fullName evidence="4">Queuine tRNA-ribosyltransferase</fullName>
        <ecNumber evidence="4">2.4.2.29</ecNumber>
    </recommendedName>
    <alternativeName>
        <fullName evidence="4">Guanine insertion enzyme</fullName>
    </alternativeName>
    <alternativeName>
        <fullName evidence="4">tRNA-guanine transglycosylase</fullName>
    </alternativeName>
</protein>
<evidence type="ECO:0000259" key="6">
    <source>
        <dbReference type="Pfam" id="PF01702"/>
    </source>
</evidence>
<evidence type="ECO:0000256" key="3">
    <source>
        <dbReference type="ARBA" id="ARBA00022694"/>
    </source>
</evidence>
<feature type="region of interest" description="RNA binding" evidence="4">
    <location>
        <begin position="248"/>
        <end position="254"/>
    </location>
</feature>
<keyword evidence="2 4" id="KW-0808">Transferase</keyword>
<evidence type="ECO:0000313" key="9">
    <source>
        <dbReference type="Proteomes" id="UP000217265"/>
    </source>
</evidence>
<feature type="binding site" evidence="4">
    <location>
        <begin position="94"/>
        <end position="98"/>
    </location>
    <ligand>
        <name>substrate</name>
    </ligand>
</feature>
<dbReference type="GO" id="GO:0046872">
    <property type="term" value="F:metal ion binding"/>
    <property type="evidence" value="ECO:0007669"/>
    <property type="project" value="UniProtKB-KW"/>
</dbReference>
<dbReference type="Gene3D" id="3.40.50.150">
    <property type="entry name" value="Vaccinia Virus protein VP39"/>
    <property type="match status" value="1"/>
</dbReference>
<reference evidence="8 9" key="1">
    <citation type="submission" date="2017-09" db="EMBL/GenBank/DDBJ databases">
        <title>Complete genome sequence of Verrucomicrobial strain HZ-65, isolated from freshwater.</title>
        <authorList>
            <person name="Choi A."/>
        </authorList>
    </citation>
    <scope>NUCLEOTIDE SEQUENCE [LARGE SCALE GENOMIC DNA]</scope>
    <source>
        <strain evidence="8 9">HZ-65</strain>
    </source>
</reference>
<dbReference type="EC" id="2.4.2.29" evidence="4"/>
<dbReference type="NCBIfam" id="TIGR00430">
    <property type="entry name" value="Q_tRNA_tgt"/>
    <property type="match status" value="1"/>
</dbReference>
<dbReference type="GO" id="GO:0008616">
    <property type="term" value="P:tRNA queuosine(34) biosynthetic process"/>
    <property type="evidence" value="ECO:0007669"/>
    <property type="project" value="UniProtKB-UniRule"/>
</dbReference>
<keyword evidence="3 4" id="KW-0819">tRNA processing</keyword>
<feature type="active site" description="Nucleophile" evidence="4">
    <location>
        <position position="267"/>
    </location>
</feature>
<feature type="binding site" evidence="4">
    <location>
        <position position="336"/>
    </location>
    <ligand>
        <name>Zn(2+)</name>
        <dbReference type="ChEBI" id="CHEBI:29105"/>
    </ligand>
</feature>
<dbReference type="KEGG" id="vbh:CMV30_06215"/>
<dbReference type="InterPro" id="IPR036511">
    <property type="entry name" value="TGT-like_sf"/>
</dbReference>
<dbReference type="RefSeq" id="WP_096055212.1">
    <property type="nucleotide sequence ID" value="NZ_CP023344.1"/>
</dbReference>
<evidence type="ECO:0000259" key="7">
    <source>
        <dbReference type="Pfam" id="PF05430"/>
    </source>
</evidence>
<evidence type="ECO:0000313" key="8">
    <source>
        <dbReference type="EMBL" id="ATC63580.1"/>
    </source>
</evidence>
<dbReference type="InterPro" id="IPR008471">
    <property type="entry name" value="MnmC-like_methylTransf"/>
</dbReference>
<dbReference type="PANTHER" id="PTHR46499:SF1">
    <property type="entry name" value="QUEUINE TRNA-RIBOSYLTRANSFERASE"/>
    <property type="match status" value="1"/>
</dbReference>
<feature type="active site" description="Proton acceptor" evidence="4">
    <location>
        <position position="94"/>
    </location>
</feature>
<evidence type="ECO:0000256" key="1">
    <source>
        <dbReference type="ARBA" id="ARBA00022676"/>
    </source>
</evidence>
<keyword evidence="4" id="KW-0671">Queuosine biosynthesis</keyword>
<evidence type="ECO:0000256" key="5">
    <source>
        <dbReference type="SAM" id="MobiDB-lite"/>
    </source>
</evidence>
<dbReference type="AlphaFoldDB" id="A0A290Q8S2"/>
<feature type="region of interest" description="Disordered" evidence="5">
    <location>
        <begin position="371"/>
        <end position="390"/>
    </location>
</feature>
<dbReference type="InterPro" id="IPR002616">
    <property type="entry name" value="tRNA_ribo_trans-like"/>
</dbReference>
<sequence>MSRLNFTLEKEASGSSARAATFRTLHGEVKTPVFMPVGTQATVKSQTVETLKATGSSVLLANTYHLLLRPGPEVFKKFGGIHNFMKWDGPVLTDSGGFQIFSLPGERVMNEDGARFKSYVDGAMFMLSPESSIGMQKTIGSDIMMVLDQCIPSTAGYAEAEVAMELTHRWALRSLKARGDSPQALFGIVQGACHHDLRKKSAAFLRELPFDGLAIGGLAVGETHAERYEFTGLVTQHLPKNLPRYLMGVGTPIDILEAVHRGVDMFDCIIPSQLAQRGVAFTSQGKIQLRRAVYKFSEAPLDAKCDCHCCKNFSRAYLHHLVKSDELLGWQLLGIHNFAFYHRLMREMRQEILHGNFLAYYERMRPELMKSDEDNPVNPPKKLRHGKPKHLGDYDIVTSEQGFSSIRQISSGEVMHSVSAPSDEAQRLYVGQSRLAERLLKSSAGGEAVSGASAGGDGAARELVIWDVGLGAASNAMAAIQCFESRYAEKGGEALRPLRIVSFECDLDPLTLAAKFPGHFPHLRHGAPHALLESGRWRHASGLLEWELLKGDFLTFIETAVEPDVIFYDPFSAKTDTGLWTAEVFARVRARCGEKRAELFTYSAATAVRVALLAAGFYVAEGVGTGPKATTTVAFARERRETDAGVWPEARLLGAEWLARWGRSTSKSPSTLTEAERVVFEKRIEGHPQFRAVRQS</sequence>
<dbReference type="SUPFAM" id="SSF51713">
    <property type="entry name" value="tRNA-guanine transglycosylase"/>
    <property type="match status" value="1"/>
</dbReference>
<feature type="binding site" evidence="4">
    <location>
        <position position="305"/>
    </location>
    <ligand>
        <name>Zn(2+)</name>
        <dbReference type="ChEBI" id="CHEBI:29105"/>
    </ligand>
</feature>
<feature type="domain" description="MnmC-like methyltransferase" evidence="7">
    <location>
        <begin position="538"/>
        <end position="634"/>
    </location>
</feature>
<dbReference type="GO" id="GO:0005829">
    <property type="term" value="C:cytosol"/>
    <property type="evidence" value="ECO:0007669"/>
    <property type="project" value="TreeGrafter"/>
</dbReference>
<comment type="cofactor">
    <cofactor evidence="4">
        <name>Zn(2+)</name>
        <dbReference type="ChEBI" id="CHEBI:29105"/>
    </cofactor>
    <text evidence="4">Binds 1 zinc ion per subunit.</text>
</comment>
<keyword evidence="4" id="KW-0479">Metal-binding</keyword>
<dbReference type="HAMAP" id="MF_00168">
    <property type="entry name" value="Q_tRNA_Tgt"/>
    <property type="match status" value="1"/>
</dbReference>
<comment type="caution">
    <text evidence="4">Lacks conserved residue(s) required for the propagation of feature annotation.</text>
</comment>
<dbReference type="PANTHER" id="PTHR46499">
    <property type="entry name" value="QUEUINE TRNA-RIBOSYLTRANSFERASE"/>
    <property type="match status" value="1"/>
</dbReference>
<organism evidence="8 9">
    <name type="scientific">Nibricoccus aquaticus</name>
    <dbReference type="NCBI Taxonomy" id="2576891"/>
    <lineage>
        <taxon>Bacteria</taxon>
        <taxon>Pseudomonadati</taxon>
        <taxon>Verrucomicrobiota</taxon>
        <taxon>Opitutia</taxon>
        <taxon>Opitutales</taxon>
        <taxon>Opitutaceae</taxon>
        <taxon>Nibricoccus</taxon>
    </lineage>
</organism>
<dbReference type="Pfam" id="PF05430">
    <property type="entry name" value="Methyltransf_30"/>
    <property type="match status" value="1"/>
</dbReference>
<dbReference type="InterPro" id="IPR029063">
    <property type="entry name" value="SAM-dependent_MTases_sf"/>
</dbReference>
<comment type="pathway">
    <text evidence="4">tRNA modification; tRNA-queuosine biosynthesis.</text>
</comment>
<dbReference type="OrthoDB" id="9805417at2"/>
<feature type="domain" description="tRNA-guanine(15) transglycosylase-like" evidence="6">
    <location>
        <begin position="16"/>
        <end position="365"/>
    </location>
</feature>
<dbReference type="NCBIfam" id="TIGR00449">
    <property type="entry name" value="tgt_general"/>
    <property type="match status" value="1"/>
</dbReference>